<name>A0A7I9VX52_MYCAG</name>
<reference evidence="2 3" key="1">
    <citation type="journal article" date="2019" name="Emerg. Microbes Infect.">
        <title>Comprehensive subspecies identification of 175 nontuberculous mycobacteria species based on 7547 genomic profiles.</title>
        <authorList>
            <person name="Matsumoto Y."/>
            <person name="Kinjo T."/>
            <person name="Motooka D."/>
            <person name="Nabeya D."/>
            <person name="Jung N."/>
            <person name="Uechi K."/>
            <person name="Horii T."/>
            <person name="Iida T."/>
            <person name="Fujita J."/>
            <person name="Nakamura S."/>
        </authorList>
    </citation>
    <scope>NUCLEOTIDE SEQUENCE [LARGE SCALE GENOMIC DNA]</scope>
    <source>
        <strain evidence="2 3">JCM 6377</strain>
    </source>
</reference>
<evidence type="ECO:0008006" key="4">
    <source>
        <dbReference type="Google" id="ProtNLM"/>
    </source>
</evidence>
<organism evidence="2 3">
    <name type="scientific">Mycolicibacterium agri</name>
    <name type="common">Mycobacterium agri</name>
    <dbReference type="NCBI Taxonomy" id="36811"/>
    <lineage>
        <taxon>Bacteria</taxon>
        <taxon>Bacillati</taxon>
        <taxon>Actinomycetota</taxon>
        <taxon>Actinomycetes</taxon>
        <taxon>Mycobacteriales</taxon>
        <taxon>Mycobacteriaceae</taxon>
        <taxon>Mycolicibacterium</taxon>
    </lineage>
</organism>
<sequence>MSQGDADGTVAAHTVAVGLAKQAVHYGQHATLPQPVNQQLHNLELACRTADFNEGLAAFQQRRAPGFQGR</sequence>
<dbReference type="AlphaFoldDB" id="A0A7I9VX52"/>
<gene>
    <name evidence="2" type="ORF">MAGR_14860</name>
</gene>
<evidence type="ECO:0000313" key="2">
    <source>
        <dbReference type="EMBL" id="GFG50045.1"/>
    </source>
</evidence>
<dbReference type="EMBL" id="BLKS01000001">
    <property type="protein sequence ID" value="GFG50045.1"/>
    <property type="molecule type" value="Genomic_DNA"/>
</dbReference>
<evidence type="ECO:0000313" key="3">
    <source>
        <dbReference type="Proteomes" id="UP000465302"/>
    </source>
</evidence>
<dbReference type="Gene3D" id="1.10.12.10">
    <property type="entry name" value="Lyase 2-enoyl-coa Hydratase, Chain A, domain 2"/>
    <property type="match status" value="1"/>
</dbReference>
<comment type="caution">
    <text evidence="2">The sequence shown here is derived from an EMBL/GenBank/DDBJ whole genome shotgun (WGS) entry which is preliminary data.</text>
</comment>
<dbReference type="InterPro" id="IPR014748">
    <property type="entry name" value="Enoyl-CoA_hydra_C"/>
</dbReference>
<evidence type="ECO:0000256" key="1">
    <source>
        <dbReference type="ARBA" id="ARBA00005254"/>
    </source>
</evidence>
<proteinExistence type="inferred from homology"/>
<protein>
    <recommendedName>
        <fullName evidence="4">Enoyl-CoA hydratase</fullName>
    </recommendedName>
</protein>
<comment type="similarity">
    <text evidence="1">Belongs to the enoyl-CoA hydratase/isomerase family.</text>
</comment>
<dbReference type="Proteomes" id="UP000465302">
    <property type="component" value="Unassembled WGS sequence"/>
</dbReference>
<dbReference type="InterPro" id="IPR029045">
    <property type="entry name" value="ClpP/crotonase-like_dom_sf"/>
</dbReference>
<accession>A0A7I9VX52</accession>
<dbReference type="SUPFAM" id="SSF52096">
    <property type="entry name" value="ClpP/crotonase"/>
    <property type="match status" value="1"/>
</dbReference>